<evidence type="ECO:0000259" key="1">
    <source>
        <dbReference type="Pfam" id="PF00534"/>
    </source>
</evidence>
<evidence type="ECO:0000313" key="3">
    <source>
        <dbReference type="Proteomes" id="UP001597052"/>
    </source>
</evidence>
<dbReference type="SUPFAM" id="SSF53756">
    <property type="entry name" value="UDP-Glycosyltransferase/glycogen phosphorylase"/>
    <property type="match status" value="1"/>
</dbReference>
<accession>A0ABD6DAL6</accession>
<keyword evidence="2" id="KW-0808">Transferase</keyword>
<dbReference type="GO" id="GO:0016757">
    <property type="term" value="F:glycosyltransferase activity"/>
    <property type="evidence" value="ECO:0007669"/>
    <property type="project" value="UniProtKB-KW"/>
</dbReference>
<dbReference type="Gene3D" id="3.40.50.2000">
    <property type="entry name" value="Glycogen Phosphorylase B"/>
    <property type="match status" value="2"/>
</dbReference>
<reference evidence="2 3" key="1">
    <citation type="journal article" date="2019" name="Int. J. Syst. Evol. Microbiol.">
        <title>The Global Catalogue of Microorganisms (GCM) 10K type strain sequencing project: providing services to taxonomists for standard genome sequencing and annotation.</title>
        <authorList>
            <consortium name="The Broad Institute Genomics Platform"/>
            <consortium name="The Broad Institute Genome Sequencing Center for Infectious Disease"/>
            <person name="Wu L."/>
            <person name="Ma J."/>
        </authorList>
    </citation>
    <scope>NUCLEOTIDE SEQUENCE [LARGE SCALE GENOMIC DNA]</scope>
    <source>
        <strain evidence="2 3">CGMCC 1.10593</strain>
    </source>
</reference>
<organism evidence="2 3">
    <name type="scientific">Halohasta litorea</name>
    <dbReference type="NCBI Taxonomy" id="869891"/>
    <lineage>
        <taxon>Archaea</taxon>
        <taxon>Methanobacteriati</taxon>
        <taxon>Methanobacteriota</taxon>
        <taxon>Stenosarchaea group</taxon>
        <taxon>Halobacteria</taxon>
        <taxon>Halobacteriales</taxon>
        <taxon>Haloferacaceae</taxon>
        <taxon>Halohasta</taxon>
    </lineage>
</organism>
<dbReference type="PANTHER" id="PTHR12526">
    <property type="entry name" value="GLYCOSYLTRANSFERASE"/>
    <property type="match status" value="1"/>
</dbReference>
<dbReference type="InterPro" id="IPR001296">
    <property type="entry name" value="Glyco_trans_1"/>
</dbReference>
<keyword evidence="3" id="KW-1185">Reference proteome</keyword>
<dbReference type="Proteomes" id="UP001597052">
    <property type="component" value="Unassembled WGS sequence"/>
</dbReference>
<feature type="domain" description="Glycosyl transferase family 1" evidence="1">
    <location>
        <begin position="199"/>
        <end position="366"/>
    </location>
</feature>
<dbReference type="Pfam" id="PF00534">
    <property type="entry name" value="Glycos_transf_1"/>
    <property type="match status" value="1"/>
</dbReference>
<dbReference type="RefSeq" id="WP_256396032.1">
    <property type="nucleotide sequence ID" value="NZ_JANHDJ010000003.1"/>
</dbReference>
<dbReference type="EC" id="2.4.-.-" evidence="2"/>
<proteinExistence type="predicted"/>
<comment type="caution">
    <text evidence="2">The sequence shown here is derived from an EMBL/GenBank/DDBJ whole genome shotgun (WGS) entry which is preliminary data.</text>
</comment>
<dbReference type="CDD" id="cd03801">
    <property type="entry name" value="GT4_PimA-like"/>
    <property type="match status" value="1"/>
</dbReference>
<protein>
    <submittedName>
        <fullName evidence="2">Glycosyltransferase family 4 protein</fullName>
        <ecNumber evidence="2">2.4.-.-</ecNumber>
    </submittedName>
</protein>
<gene>
    <name evidence="2" type="ORF">ACFSBW_12190</name>
</gene>
<keyword evidence="2" id="KW-0328">Glycosyltransferase</keyword>
<dbReference type="EMBL" id="JBHUDM010000003">
    <property type="protein sequence ID" value="MFD1642633.1"/>
    <property type="molecule type" value="Genomic_DNA"/>
</dbReference>
<dbReference type="AlphaFoldDB" id="A0ABD6DAL6"/>
<sequence>MATDTRKRIAFVTAADLSGTTGDSVATKEIVGALADRPDVEVELFSQTPTKELPAEIETAVQRATALPEKPNEAATWRTLIWHGRLQTALAWQLGWAIGDRQFDLVITRINPSMIFPPLLASATRTPYSILVRGMVSRNLSFGRIVDRVVCLNSRLADNAYVAYQEVKEMVDRCRPPTKPPSTVVPNAVDPEVFHPIERTEQRDALGIDPDEFVVGFVGTLHKRHKTELLLRGAAESNCDVSILIVGDGPEREHLEAVADQVSTGGKIQFIGAVAHSEVNQYISACDICYGVVDPDRPSNPIKLYEYLSCERPVITSTTDELEFIRRENFGSVLDTLSLESVRTGIEQLEALSPTERQEMGHRARNYIRNNHTWSAFTHIVCPNERDNDK</sequence>
<name>A0ABD6DAL6_9EURY</name>
<evidence type="ECO:0000313" key="2">
    <source>
        <dbReference type="EMBL" id="MFD1642633.1"/>
    </source>
</evidence>